<dbReference type="PANTHER" id="PTHR46797:SF1">
    <property type="entry name" value="METHYLPHOSPHONATE SYNTHASE"/>
    <property type="match status" value="1"/>
</dbReference>
<accession>A0ABP8BDU6</accession>
<evidence type="ECO:0000259" key="2">
    <source>
        <dbReference type="PROSITE" id="PS50943"/>
    </source>
</evidence>
<dbReference type="InterPro" id="IPR010982">
    <property type="entry name" value="Lambda_DNA-bd_dom_sf"/>
</dbReference>
<comment type="caution">
    <text evidence="3">The sequence shown here is derived from an EMBL/GenBank/DDBJ whole genome shotgun (WGS) entry which is preliminary data.</text>
</comment>
<dbReference type="Proteomes" id="UP001501772">
    <property type="component" value="Unassembled WGS sequence"/>
</dbReference>
<dbReference type="PANTHER" id="PTHR46797">
    <property type="entry name" value="HTH-TYPE TRANSCRIPTIONAL REGULATOR"/>
    <property type="match status" value="1"/>
</dbReference>
<feature type="domain" description="HTH cro/C1-type" evidence="2">
    <location>
        <begin position="16"/>
        <end position="71"/>
    </location>
</feature>
<protein>
    <recommendedName>
        <fullName evidence="2">HTH cro/C1-type domain-containing protein</fullName>
    </recommendedName>
</protein>
<dbReference type="SMART" id="SM00530">
    <property type="entry name" value="HTH_XRE"/>
    <property type="match status" value="1"/>
</dbReference>
<name>A0ABP8BDU6_9SPHI</name>
<dbReference type="PROSITE" id="PS50943">
    <property type="entry name" value="HTH_CROC1"/>
    <property type="match status" value="1"/>
</dbReference>
<proteinExistence type="predicted"/>
<gene>
    <name evidence="3" type="ORF">GCM10022289_21070</name>
</gene>
<dbReference type="RefSeq" id="WP_344851417.1">
    <property type="nucleotide sequence ID" value="NZ_BAABBY010000005.1"/>
</dbReference>
<dbReference type="Pfam" id="PF01381">
    <property type="entry name" value="HTH_3"/>
    <property type="match status" value="1"/>
</dbReference>
<keyword evidence="4" id="KW-1185">Reference proteome</keyword>
<keyword evidence="1" id="KW-0238">DNA-binding</keyword>
<dbReference type="Gene3D" id="1.10.260.40">
    <property type="entry name" value="lambda repressor-like DNA-binding domains"/>
    <property type="match status" value="1"/>
</dbReference>
<evidence type="ECO:0000313" key="4">
    <source>
        <dbReference type="Proteomes" id="UP001501772"/>
    </source>
</evidence>
<evidence type="ECO:0000256" key="1">
    <source>
        <dbReference type="ARBA" id="ARBA00023125"/>
    </source>
</evidence>
<dbReference type="CDD" id="cd00093">
    <property type="entry name" value="HTH_XRE"/>
    <property type="match status" value="1"/>
</dbReference>
<dbReference type="InterPro" id="IPR001387">
    <property type="entry name" value="Cro/C1-type_HTH"/>
</dbReference>
<dbReference type="EMBL" id="BAABBY010000005">
    <property type="protein sequence ID" value="GAA4203980.1"/>
    <property type="molecule type" value="Genomic_DNA"/>
</dbReference>
<sequence>MKQAVVDFRIKLGKRIAQLRMKSGLEQTELAAILDGKDKQFINRYEKQGANPTAYILVKIAEALNVSVDDLLDFSNLENPSE</sequence>
<organism evidence="3 4">
    <name type="scientific">Pedobacter jeongneungensis</name>
    <dbReference type="NCBI Taxonomy" id="947309"/>
    <lineage>
        <taxon>Bacteria</taxon>
        <taxon>Pseudomonadati</taxon>
        <taxon>Bacteroidota</taxon>
        <taxon>Sphingobacteriia</taxon>
        <taxon>Sphingobacteriales</taxon>
        <taxon>Sphingobacteriaceae</taxon>
        <taxon>Pedobacter</taxon>
    </lineage>
</organism>
<reference evidence="4" key="1">
    <citation type="journal article" date="2019" name="Int. J. Syst. Evol. Microbiol.">
        <title>The Global Catalogue of Microorganisms (GCM) 10K type strain sequencing project: providing services to taxonomists for standard genome sequencing and annotation.</title>
        <authorList>
            <consortium name="The Broad Institute Genomics Platform"/>
            <consortium name="The Broad Institute Genome Sequencing Center for Infectious Disease"/>
            <person name="Wu L."/>
            <person name="Ma J."/>
        </authorList>
    </citation>
    <scope>NUCLEOTIDE SEQUENCE [LARGE SCALE GENOMIC DNA]</scope>
    <source>
        <strain evidence="4">JCM 17626</strain>
    </source>
</reference>
<evidence type="ECO:0000313" key="3">
    <source>
        <dbReference type="EMBL" id="GAA4203980.1"/>
    </source>
</evidence>
<dbReference type="SUPFAM" id="SSF47413">
    <property type="entry name" value="lambda repressor-like DNA-binding domains"/>
    <property type="match status" value="1"/>
</dbReference>
<dbReference type="InterPro" id="IPR050807">
    <property type="entry name" value="TransReg_Diox_bact_type"/>
</dbReference>